<evidence type="ECO:0000259" key="5">
    <source>
        <dbReference type="PROSITE" id="PS50069"/>
    </source>
</evidence>
<dbReference type="SUPFAM" id="SSF75632">
    <property type="entry name" value="Cullin homology domain"/>
    <property type="match status" value="1"/>
</dbReference>
<sequence>MDEEKDKDLVACLLEFKTSLDMIWEESFFRNEMFAQTMKDAFEHLINLRQGASEEELERTLEKVLVLFRFIQGKDVFEAFYKKDLAKRLLLGKSASIDAEKSMISKLKTECGSQFTNKLEGMFKDIELSKEINDSFKQSSQARMKLPIGIEMSVHVLTTGYWPTYPPMDVKLPHELNVYQDIFKEFYLSKYSGRRLMWHNSLGQCVLKADFPKGKKELAVSLFQTVVLMLFNDTQKLSFEDIKDSTGIEDKELRRTLQSLACGKVRVLQKFPKGREVEDEDTFAFNEEFSAPLYRIKVNAIQMKETIEENTSTTERVFQDRQYQIDAAIVRIMKTRKILSHTLLITELFQQLKFPIKPTDLKKRIESLIDREYLERDKNNPQIYNYLA</sequence>
<organism evidence="6 7">
    <name type="scientific">Asparagus officinalis</name>
    <name type="common">Garden asparagus</name>
    <dbReference type="NCBI Taxonomy" id="4686"/>
    <lineage>
        <taxon>Eukaryota</taxon>
        <taxon>Viridiplantae</taxon>
        <taxon>Streptophyta</taxon>
        <taxon>Embryophyta</taxon>
        <taxon>Tracheophyta</taxon>
        <taxon>Spermatophyta</taxon>
        <taxon>Magnoliopsida</taxon>
        <taxon>Liliopsida</taxon>
        <taxon>Asparagales</taxon>
        <taxon>Asparagaceae</taxon>
        <taxon>Asparagoideae</taxon>
        <taxon>Asparagus</taxon>
    </lineage>
</organism>
<dbReference type="SUPFAM" id="SSF74788">
    <property type="entry name" value="Cullin repeat-like"/>
    <property type="match status" value="1"/>
</dbReference>
<dbReference type="GO" id="GO:0006511">
    <property type="term" value="P:ubiquitin-dependent protein catabolic process"/>
    <property type="evidence" value="ECO:0007669"/>
    <property type="project" value="InterPro"/>
</dbReference>
<dbReference type="InterPro" id="IPR036390">
    <property type="entry name" value="WH_DNA-bd_sf"/>
</dbReference>
<dbReference type="InterPro" id="IPR001373">
    <property type="entry name" value="Cullin_N"/>
</dbReference>
<feature type="domain" description="Cullin family profile" evidence="5">
    <location>
        <begin position="29"/>
        <end position="261"/>
    </location>
</feature>
<dbReference type="FunFam" id="1.20.1310.10:FF:000024">
    <property type="entry name" value="Cullin-4 like"/>
    <property type="match status" value="1"/>
</dbReference>
<protein>
    <recommendedName>
        <fullName evidence="5">Cullin family profile domain-containing protein</fullName>
    </recommendedName>
</protein>
<dbReference type="InterPro" id="IPR016157">
    <property type="entry name" value="Cullin_CS"/>
</dbReference>
<dbReference type="Pfam" id="PF10557">
    <property type="entry name" value="Cullin_Nedd8"/>
    <property type="match status" value="1"/>
</dbReference>
<dbReference type="Gene3D" id="1.20.1310.10">
    <property type="entry name" value="Cullin Repeats"/>
    <property type="match status" value="1"/>
</dbReference>
<dbReference type="FunFam" id="3.30.230.130:FF:000006">
    <property type="entry name" value="Cullin-4 like"/>
    <property type="match status" value="1"/>
</dbReference>
<dbReference type="Gramene" id="ONK65142">
    <property type="protein sequence ID" value="ONK65142"/>
    <property type="gene ID" value="A4U43_C07F34120"/>
</dbReference>
<dbReference type="SUPFAM" id="SSF46785">
    <property type="entry name" value="Winged helix' DNA-binding domain"/>
    <property type="match status" value="1"/>
</dbReference>
<dbReference type="SMART" id="SM00884">
    <property type="entry name" value="Cullin_Nedd8"/>
    <property type="match status" value="1"/>
</dbReference>
<evidence type="ECO:0000256" key="1">
    <source>
        <dbReference type="ARBA" id="ARBA00006019"/>
    </source>
</evidence>
<dbReference type="GO" id="GO:0031461">
    <property type="term" value="C:cullin-RING ubiquitin ligase complex"/>
    <property type="evidence" value="ECO:0007669"/>
    <property type="project" value="InterPro"/>
</dbReference>
<dbReference type="InterPro" id="IPR036388">
    <property type="entry name" value="WH-like_DNA-bd_sf"/>
</dbReference>
<dbReference type="InterPro" id="IPR036317">
    <property type="entry name" value="Cullin_homology_sf"/>
</dbReference>
<dbReference type="EMBL" id="CM007387">
    <property type="protein sequence ID" value="ONK65142.1"/>
    <property type="molecule type" value="Genomic_DNA"/>
</dbReference>
<comment type="similarity">
    <text evidence="1 3 4">Belongs to the cullin family.</text>
</comment>
<dbReference type="SMART" id="SM00182">
    <property type="entry name" value="CULLIN"/>
    <property type="match status" value="1"/>
</dbReference>
<dbReference type="InterPro" id="IPR045093">
    <property type="entry name" value="Cullin"/>
</dbReference>
<accession>A0A5P1EGZ3</accession>
<dbReference type="InterPro" id="IPR016159">
    <property type="entry name" value="Cullin_repeat-like_dom_sf"/>
</dbReference>
<evidence type="ECO:0000256" key="4">
    <source>
        <dbReference type="RuleBase" id="RU003829"/>
    </source>
</evidence>
<reference evidence="7" key="1">
    <citation type="journal article" date="2017" name="Nat. Commun.">
        <title>The asparagus genome sheds light on the origin and evolution of a young Y chromosome.</title>
        <authorList>
            <person name="Harkess A."/>
            <person name="Zhou J."/>
            <person name="Xu C."/>
            <person name="Bowers J.E."/>
            <person name="Van der Hulst R."/>
            <person name="Ayyampalayam S."/>
            <person name="Mercati F."/>
            <person name="Riccardi P."/>
            <person name="McKain M.R."/>
            <person name="Kakrana A."/>
            <person name="Tang H."/>
            <person name="Ray J."/>
            <person name="Groenendijk J."/>
            <person name="Arikit S."/>
            <person name="Mathioni S.M."/>
            <person name="Nakano M."/>
            <person name="Shan H."/>
            <person name="Telgmann-Rauber A."/>
            <person name="Kanno A."/>
            <person name="Yue Z."/>
            <person name="Chen H."/>
            <person name="Li W."/>
            <person name="Chen Y."/>
            <person name="Xu X."/>
            <person name="Zhang Y."/>
            <person name="Luo S."/>
            <person name="Chen H."/>
            <person name="Gao J."/>
            <person name="Mao Z."/>
            <person name="Pires J.C."/>
            <person name="Luo M."/>
            <person name="Kudrna D."/>
            <person name="Wing R.A."/>
            <person name="Meyers B.C."/>
            <person name="Yi K."/>
            <person name="Kong H."/>
            <person name="Lavrijsen P."/>
            <person name="Sunseri F."/>
            <person name="Falavigna A."/>
            <person name="Ye Y."/>
            <person name="Leebens-Mack J.H."/>
            <person name="Chen G."/>
        </authorList>
    </citation>
    <scope>NUCLEOTIDE SEQUENCE [LARGE SCALE GENOMIC DNA]</scope>
    <source>
        <strain evidence="7">cv. DH0086</strain>
    </source>
</reference>
<dbReference type="Proteomes" id="UP000243459">
    <property type="component" value="Chromosome 7"/>
</dbReference>
<evidence type="ECO:0000256" key="3">
    <source>
        <dbReference type="PROSITE-ProRule" id="PRU00330"/>
    </source>
</evidence>
<evidence type="ECO:0000313" key="6">
    <source>
        <dbReference type="EMBL" id="ONK65142.1"/>
    </source>
</evidence>
<dbReference type="Gene3D" id="1.10.10.10">
    <property type="entry name" value="Winged helix-like DNA-binding domain superfamily/Winged helix DNA-binding domain"/>
    <property type="match status" value="1"/>
</dbReference>
<dbReference type="Pfam" id="PF26557">
    <property type="entry name" value="Cullin_AB"/>
    <property type="match status" value="1"/>
</dbReference>
<dbReference type="GO" id="GO:0031625">
    <property type="term" value="F:ubiquitin protein ligase binding"/>
    <property type="evidence" value="ECO:0007669"/>
    <property type="project" value="InterPro"/>
</dbReference>
<evidence type="ECO:0000256" key="2">
    <source>
        <dbReference type="ARBA" id="ARBA00022843"/>
    </source>
</evidence>
<keyword evidence="2" id="KW-0832">Ubl conjugation</keyword>
<proteinExistence type="inferred from homology"/>
<dbReference type="FunFam" id="1.10.10.10:FF:000050">
    <property type="entry name" value="Cullin 4B"/>
    <property type="match status" value="1"/>
</dbReference>
<dbReference type="PROSITE" id="PS50069">
    <property type="entry name" value="CULLIN_2"/>
    <property type="match status" value="1"/>
</dbReference>
<dbReference type="Gene3D" id="3.30.230.130">
    <property type="entry name" value="Cullin, Chain C, Domain 2"/>
    <property type="match status" value="1"/>
</dbReference>
<dbReference type="AlphaFoldDB" id="A0A5P1EGZ3"/>
<dbReference type="Pfam" id="PF00888">
    <property type="entry name" value="Cullin"/>
    <property type="match status" value="1"/>
</dbReference>
<dbReference type="InterPro" id="IPR016158">
    <property type="entry name" value="Cullin_homology"/>
</dbReference>
<keyword evidence="7" id="KW-1185">Reference proteome</keyword>
<dbReference type="PROSITE" id="PS01256">
    <property type="entry name" value="CULLIN_1"/>
    <property type="match status" value="1"/>
</dbReference>
<name>A0A5P1EGZ3_ASPOF</name>
<gene>
    <name evidence="6" type="ORF">A4U43_C07F34120</name>
</gene>
<dbReference type="OMA" id="MAHFEDF"/>
<dbReference type="PANTHER" id="PTHR11932">
    <property type="entry name" value="CULLIN"/>
    <property type="match status" value="1"/>
</dbReference>
<evidence type="ECO:0000313" key="7">
    <source>
        <dbReference type="Proteomes" id="UP000243459"/>
    </source>
</evidence>
<dbReference type="InterPro" id="IPR019559">
    <property type="entry name" value="Cullin_neddylation_domain"/>
</dbReference>
<dbReference type="InterPro" id="IPR059120">
    <property type="entry name" value="Cullin-like_AB"/>
</dbReference>